<evidence type="ECO:0000256" key="4">
    <source>
        <dbReference type="ARBA" id="ARBA00023136"/>
    </source>
</evidence>
<comment type="subunit">
    <text evidence="5">NDH-1 is composed of 14 different subunits. Subunits NuoA, H, J, K, L, M, N constitute the membrane sector of the complex.</text>
</comment>
<evidence type="ECO:0000256" key="1">
    <source>
        <dbReference type="ARBA" id="ARBA00004141"/>
    </source>
</evidence>
<dbReference type="NCBIfam" id="NF004741">
    <property type="entry name" value="PRK06076.1-2"/>
    <property type="match status" value="1"/>
</dbReference>
<dbReference type="GO" id="GO:0016655">
    <property type="term" value="F:oxidoreductase activity, acting on NAD(P)H, quinone or similar compound as acceptor"/>
    <property type="evidence" value="ECO:0007669"/>
    <property type="project" value="UniProtKB-UniRule"/>
</dbReference>
<organism evidence="7">
    <name type="scientific">uncultured Ignavibacteria bacterium Rifle_16ft_4_minimus_38491</name>
    <dbReference type="NCBI Taxonomy" id="1665105"/>
    <lineage>
        <taxon>Bacteria</taxon>
        <taxon>Pseudomonadati</taxon>
        <taxon>Ignavibacteriota</taxon>
        <taxon>Ignavibacteria</taxon>
        <taxon>environmental samples</taxon>
    </lineage>
</organism>
<dbReference type="PANTHER" id="PTHR11432:SF3">
    <property type="entry name" value="NADH-UBIQUINONE OXIDOREDUCTASE CHAIN 1"/>
    <property type="match status" value="1"/>
</dbReference>
<dbReference type="HAMAP" id="MF_01350">
    <property type="entry name" value="NDH1_NuoH"/>
    <property type="match status" value="1"/>
</dbReference>
<feature type="transmembrane region" description="Helical" evidence="5">
    <location>
        <begin position="159"/>
        <end position="179"/>
    </location>
</feature>
<proteinExistence type="inferred from homology"/>
<feature type="transmembrane region" description="Helical" evidence="5">
    <location>
        <begin position="191"/>
        <end position="211"/>
    </location>
</feature>
<comment type="function">
    <text evidence="5">NDH-1 shuttles electrons from NADH, via FMN and iron-sulfur (Fe-S) centers, to quinones in the respiratory chain. The immediate electron acceptor for the enzyme in this species is believed to be ubiquinone. Couples the redox reaction to proton translocation (for every two electrons transferred, four hydrogen ions are translocated across the cytoplasmic membrane), and thus conserves the redox energy in a proton gradient. This subunit may bind ubiquinone.</text>
</comment>
<feature type="transmembrane region" description="Helical" evidence="5">
    <location>
        <begin position="240"/>
        <end position="264"/>
    </location>
</feature>
<dbReference type="AlphaFoldDB" id="A0A0H4TSH4"/>
<keyword evidence="2 5" id="KW-0812">Transmembrane</keyword>
<protein>
    <recommendedName>
        <fullName evidence="5">NADH-quinone oxidoreductase subunit H</fullName>
        <ecNumber evidence="5">7.1.1.-</ecNumber>
    </recommendedName>
    <alternativeName>
        <fullName evidence="5">NADH dehydrogenase I subunit H</fullName>
    </alternativeName>
    <alternativeName>
        <fullName evidence="5">NDH-1 subunit H</fullName>
    </alternativeName>
</protein>
<dbReference type="Pfam" id="PF00146">
    <property type="entry name" value="NADHdh"/>
    <property type="match status" value="1"/>
</dbReference>
<keyword evidence="4 5" id="KW-0472">Membrane</keyword>
<dbReference type="PANTHER" id="PTHR11432">
    <property type="entry name" value="NADH DEHYDROGENASE SUBUNIT 1"/>
    <property type="match status" value="1"/>
</dbReference>
<dbReference type="EC" id="7.1.1.-" evidence="5"/>
<comment type="catalytic activity">
    <reaction evidence="5">
        <text>a quinone + NADH + 5 H(+)(in) = a quinol + NAD(+) + 4 H(+)(out)</text>
        <dbReference type="Rhea" id="RHEA:57888"/>
        <dbReference type="ChEBI" id="CHEBI:15378"/>
        <dbReference type="ChEBI" id="CHEBI:24646"/>
        <dbReference type="ChEBI" id="CHEBI:57540"/>
        <dbReference type="ChEBI" id="CHEBI:57945"/>
        <dbReference type="ChEBI" id="CHEBI:132124"/>
    </reaction>
</comment>
<accession>A0A0H4TSH4</accession>
<dbReference type="EMBL" id="KT007020">
    <property type="protein sequence ID" value="AKQ03759.1"/>
    <property type="molecule type" value="Genomic_DNA"/>
</dbReference>
<dbReference type="GO" id="GO:0009060">
    <property type="term" value="P:aerobic respiration"/>
    <property type="evidence" value="ECO:0007669"/>
    <property type="project" value="TreeGrafter"/>
</dbReference>
<feature type="transmembrane region" description="Helical" evidence="5">
    <location>
        <begin position="6"/>
        <end position="30"/>
    </location>
</feature>
<evidence type="ECO:0000256" key="2">
    <source>
        <dbReference type="ARBA" id="ARBA00022692"/>
    </source>
</evidence>
<feature type="transmembrane region" description="Helical" evidence="5">
    <location>
        <begin position="117"/>
        <end position="138"/>
    </location>
</feature>
<dbReference type="PROSITE" id="PS00668">
    <property type="entry name" value="COMPLEX1_ND1_2"/>
    <property type="match status" value="1"/>
</dbReference>
<reference evidence="7" key="1">
    <citation type="journal article" date="2015" name="ISME J.">
        <title>Aquifer environment selects for microbial species cohorts in sediment and groundwater.</title>
        <authorList>
            <person name="Hug L.A."/>
            <person name="Thomas B.C."/>
            <person name="Brown C.T."/>
            <person name="Frischkorn K.R."/>
            <person name="Williams K.H."/>
            <person name="Tringe S.G."/>
            <person name="Banfield J.F."/>
        </authorList>
    </citation>
    <scope>NUCLEOTIDE SEQUENCE</scope>
</reference>
<gene>
    <name evidence="5 7" type="primary">nuoH</name>
</gene>
<feature type="transmembrane region" description="Helical" evidence="5">
    <location>
        <begin position="284"/>
        <end position="304"/>
    </location>
</feature>
<dbReference type="GO" id="GO:0048038">
    <property type="term" value="F:quinone binding"/>
    <property type="evidence" value="ECO:0007669"/>
    <property type="project" value="UniProtKB-KW"/>
</dbReference>
<keyword evidence="7" id="KW-0560">Oxidoreductase</keyword>
<evidence type="ECO:0000313" key="7">
    <source>
        <dbReference type="EMBL" id="AKQ03759.1"/>
    </source>
</evidence>
<keyword evidence="5 6" id="KW-0520">NAD</keyword>
<comment type="similarity">
    <text evidence="5 6">Belongs to the complex I subunit 1 family.</text>
</comment>
<comment type="subcellular location">
    <subcellularLocation>
        <location evidence="5 6">Cell membrane</location>
        <topology evidence="5 6">Multi-pass membrane protein</topology>
    </subcellularLocation>
    <subcellularLocation>
        <location evidence="1">Membrane</location>
        <topology evidence="1">Multi-pass membrane protein</topology>
    </subcellularLocation>
</comment>
<dbReference type="InterPro" id="IPR001694">
    <property type="entry name" value="NADH_UbQ_OxRdtase_su1/FPO"/>
</dbReference>
<feature type="transmembrane region" description="Helical" evidence="5">
    <location>
        <begin position="324"/>
        <end position="343"/>
    </location>
</feature>
<keyword evidence="3 5" id="KW-1133">Transmembrane helix</keyword>
<keyword evidence="5" id="KW-1278">Translocase</keyword>
<evidence type="ECO:0000256" key="3">
    <source>
        <dbReference type="ARBA" id="ARBA00022989"/>
    </source>
</evidence>
<evidence type="ECO:0000256" key="6">
    <source>
        <dbReference type="RuleBase" id="RU000471"/>
    </source>
</evidence>
<sequence>MSILEIIIFTLVKIVFILIVMLLTVSYLVYFERRVSAWVQNRLGPNRVGWEGILQPFADVFKLLLKEDIVPVKANQFIHTLAPVIALFVAFATYAIIPIASPLKIFGYEIPLVVADINIGVLYVLALTSVGVYAVTLAGWSSGSKYSLFGGIRSSAQMISYEISMGFSVAGVILFAESLRPLAIVNAQGSWMWNAWMQPIGFITFVVSAFAETNRLPFDLPEAEPELVGGYHTEYSSMKFAAFFLAEYANIIIAAGMIVTLYLGGYNVPFFNIESLGLANWLTVLIQIGSFFVKMGALLFFFLWIRWTLPRFRYDQLMSIGWKVMFPLSLINLIWVAVLIMIFNL</sequence>
<keyword evidence="5" id="KW-0830">Ubiquinone</keyword>
<keyword evidence="5" id="KW-0874">Quinone</keyword>
<dbReference type="InterPro" id="IPR018086">
    <property type="entry name" value="NADH_UbQ_OxRdtase_su1_CS"/>
</dbReference>
<evidence type="ECO:0000256" key="5">
    <source>
        <dbReference type="HAMAP-Rule" id="MF_01350"/>
    </source>
</evidence>
<feature type="transmembrane region" description="Helical" evidence="5">
    <location>
        <begin position="77"/>
        <end position="97"/>
    </location>
</feature>
<name>A0A0H4TSH4_9BACT</name>
<keyword evidence="5" id="KW-1003">Cell membrane</keyword>
<dbReference type="GO" id="GO:0003954">
    <property type="term" value="F:NADH dehydrogenase activity"/>
    <property type="evidence" value="ECO:0007669"/>
    <property type="project" value="TreeGrafter"/>
</dbReference>
<dbReference type="GO" id="GO:0005886">
    <property type="term" value="C:plasma membrane"/>
    <property type="evidence" value="ECO:0007669"/>
    <property type="project" value="UniProtKB-SubCell"/>
</dbReference>